<evidence type="ECO:0000256" key="1">
    <source>
        <dbReference type="ARBA" id="ARBA00008931"/>
    </source>
</evidence>
<dbReference type="CDD" id="cd01433">
    <property type="entry name" value="Ribosomal_L16_L10e"/>
    <property type="match status" value="1"/>
</dbReference>
<sequence>MSWTHLRFGVFGFRALEEKWMDKRQIDALRLLLQRKLRDATGKRAELWTHVEPNVPVTKRTEKRMGGGKSPIKGWKGRVKQGQILFEWAAPVQIPVEEIQSKCSVRLRSVVDPVYQLQSIQRNWSL</sequence>
<organism evidence="4 6">
    <name type="scientific">Galdieria partita</name>
    <dbReference type="NCBI Taxonomy" id="83374"/>
    <lineage>
        <taxon>Eukaryota</taxon>
        <taxon>Rhodophyta</taxon>
        <taxon>Bangiophyceae</taxon>
        <taxon>Galdieriales</taxon>
        <taxon>Galdieriaceae</taxon>
        <taxon>Galdieria</taxon>
    </lineage>
</organism>
<reference evidence="4" key="1">
    <citation type="journal article" date="2022" name="Proc. Natl. Acad. Sci. U.S.A.">
        <title>Life cycle and functional genomics of the unicellular red alga Galdieria for elucidating algal and plant evolution and industrial use.</title>
        <authorList>
            <person name="Hirooka S."/>
            <person name="Itabashi T."/>
            <person name="Ichinose T.M."/>
            <person name="Onuma R."/>
            <person name="Fujiwara T."/>
            <person name="Yamashita S."/>
            <person name="Jong L.W."/>
            <person name="Tomita R."/>
            <person name="Iwane A.H."/>
            <person name="Miyagishima S.Y."/>
        </authorList>
    </citation>
    <scope>NUCLEOTIDE SEQUENCE</scope>
    <source>
        <strain evidence="4">NBRC 102759</strain>
    </source>
</reference>
<dbReference type="InterPro" id="IPR000114">
    <property type="entry name" value="Ribosomal_uL16_bact-type"/>
</dbReference>
<dbReference type="GO" id="GO:0005762">
    <property type="term" value="C:mitochondrial large ribosomal subunit"/>
    <property type="evidence" value="ECO:0007669"/>
    <property type="project" value="TreeGrafter"/>
</dbReference>
<dbReference type="InterPro" id="IPR016180">
    <property type="entry name" value="Ribosomal_uL16_dom"/>
</dbReference>
<keyword evidence="6" id="KW-1185">Reference proteome</keyword>
<evidence type="ECO:0008006" key="7">
    <source>
        <dbReference type="Google" id="ProtNLM"/>
    </source>
</evidence>
<dbReference type="InterPro" id="IPR047873">
    <property type="entry name" value="Ribosomal_uL16"/>
</dbReference>
<dbReference type="PANTHER" id="PTHR12220">
    <property type="entry name" value="50S/60S RIBOSOMAL PROTEIN L16"/>
    <property type="match status" value="1"/>
</dbReference>
<dbReference type="Proteomes" id="UP001061958">
    <property type="component" value="Unassembled WGS sequence"/>
</dbReference>
<dbReference type="EMBL" id="BQMJ01000053">
    <property type="protein sequence ID" value="GJQ14323.1"/>
    <property type="molecule type" value="Genomic_DNA"/>
</dbReference>
<dbReference type="Gene3D" id="3.90.1170.10">
    <property type="entry name" value="Ribosomal protein L10e/L16"/>
    <property type="match status" value="1"/>
</dbReference>
<dbReference type="GO" id="GO:0003735">
    <property type="term" value="F:structural constituent of ribosome"/>
    <property type="evidence" value="ECO:0007669"/>
    <property type="project" value="InterPro"/>
</dbReference>
<evidence type="ECO:0000256" key="3">
    <source>
        <dbReference type="ARBA" id="ARBA00023274"/>
    </source>
</evidence>
<dbReference type="InterPro" id="IPR036920">
    <property type="entry name" value="Ribosomal_uL16_sf"/>
</dbReference>
<reference evidence="4" key="2">
    <citation type="submission" date="2022-01" db="EMBL/GenBank/DDBJ databases">
        <authorList>
            <person name="Hirooka S."/>
            <person name="Miyagishima S.Y."/>
        </authorList>
    </citation>
    <scope>NUCLEOTIDE SEQUENCE</scope>
    <source>
        <strain evidence="4">NBRC 102759</strain>
    </source>
</reference>
<protein>
    <recommendedName>
        <fullName evidence="7">Ribosomal protein L16</fullName>
    </recommendedName>
</protein>
<evidence type="ECO:0000313" key="4">
    <source>
        <dbReference type="EMBL" id="GJQ14323.1"/>
    </source>
</evidence>
<proteinExistence type="inferred from homology"/>
<evidence type="ECO:0000313" key="5">
    <source>
        <dbReference type="EMBL" id="GJQ15121.1"/>
    </source>
</evidence>
<comment type="similarity">
    <text evidence="1">Belongs to the universal ribosomal protein uL16 family.</text>
</comment>
<accession>A0A9C7Q0N2</accession>
<dbReference type="EMBL" id="BQMJ01000065">
    <property type="protein sequence ID" value="GJQ15121.1"/>
    <property type="molecule type" value="Genomic_DNA"/>
</dbReference>
<dbReference type="SUPFAM" id="SSF54686">
    <property type="entry name" value="Ribosomal protein L16p/L10e"/>
    <property type="match status" value="1"/>
</dbReference>
<evidence type="ECO:0000313" key="6">
    <source>
        <dbReference type="Proteomes" id="UP001061958"/>
    </source>
</evidence>
<gene>
    <name evidence="4" type="ORF">GpartN1_g6114.t1</name>
    <name evidence="5" type="ORF">GpartN1_g6912.t1</name>
</gene>
<comment type="caution">
    <text evidence="4">The sequence shown here is derived from an EMBL/GenBank/DDBJ whole genome shotgun (WGS) entry which is preliminary data.</text>
</comment>
<evidence type="ECO:0000256" key="2">
    <source>
        <dbReference type="ARBA" id="ARBA00022980"/>
    </source>
</evidence>
<dbReference type="GO" id="GO:0019843">
    <property type="term" value="F:rRNA binding"/>
    <property type="evidence" value="ECO:0007669"/>
    <property type="project" value="InterPro"/>
</dbReference>
<dbReference type="GO" id="GO:0032543">
    <property type="term" value="P:mitochondrial translation"/>
    <property type="evidence" value="ECO:0007669"/>
    <property type="project" value="TreeGrafter"/>
</dbReference>
<dbReference type="Pfam" id="PF00252">
    <property type="entry name" value="Ribosomal_L16"/>
    <property type="match status" value="1"/>
</dbReference>
<name>A0A9C7Q0N2_9RHOD</name>
<keyword evidence="3" id="KW-0687">Ribonucleoprotein</keyword>
<dbReference type="PANTHER" id="PTHR12220:SF13">
    <property type="entry name" value="LARGE RIBOSOMAL SUBUNIT PROTEIN UL16M"/>
    <property type="match status" value="1"/>
</dbReference>
<dbReference type="AlphaFoldDB" id="A0A9C7Q0N2"/>
<keyword evidence="2" id="KW-0689">Ribosomal protein</keyword>